<feature type="transmembrane region" description="Helical" evidence="11">
    <location>
        <begin position="1364"/>
        <end position="1386"/>
    </location>
</feature>
<dbReference type="InterPro" id="IPR034003">
    <property type="entry name" value="ABCG_PDR_2"/>
</dbReference>
<dbReference type="CDD" id="cd03232">
    <property type="entry name" value="ABCG_PDR_domain2"/>
    <property type="match status" value="1"/>
</dbReference>
<feature type="transmembrane region" description="Helical" evidence="11">
    <location>
        <begin position="1332"/>
        <end position="1352"/>
    </location>
</feature>
<dbReference type="GO" id="GO:0005524">
    <property type="term" value="F:ATP binding"/>
    <property type="evidence" value="ECO:0007669"/>
    <property type="project" value="UniProtKB-KW"/>
</dbReference>
<evidence type="ECO:0000256" key="11">
    <source>
        <dbReference type="SAM" id="Phobius"/>
    </source>
</evidence>
<dbReference type="InterPro" id="IPR010929">
    <property type="entry name" value="PDR_CDR_ABC"/>
</dbReference>
<evidence type="ECO:0000313" key="14">
    <source>
        <dbReference type="Proteomes" id="UP001360560"/>
    </source>
</evidence>
<comment type="similarity">
    <text evidence="2">Belongs to the ABC transporter superfamily. ABCG family. PDR (TC 3.A.1.205) subfamily.</text>
</comment>
<dbReference type="Pfam" id="PF00005">
    <property type="entry name" value="ABC_tran"/>
    <property type="match status" value="2"/>
</dbReference>
<keyword evidence="3" id="KW-0813">Transport</keyword>
<comment type="caution">
    <text evidence="13">The sequence shown here is derived from an EMBL/GenBank/DDBJ whole genome shotgun (WGS) entry which is preliminary data.</text>
</comment>
<evidence type="ECO:0000256" key="2">
    <source>
        <dbReference type="ARBA" id="ARBA00006012"/>
    </source>
</evidence>
<dbReference type="PROSITE" id="PS50893">
    <property type="entry name" value="ABC_TRANSPORTER_2"/>
    <property type="match status" value="2"/>
</dbReference>
<dbReference type="InterPro" id="IPR043926">
    <property type="entry name" value="ABCG_dom"/>
</dbReference>
<feature type="transmembrane region" description="Helical" evidence="11">
    <location>
        <begin position="576"/>
        <end position="601"/>
    </location>
</feature>
<feature type="transmembrane region" description="Helical" evidence="11">
    <location>
        <begin position="1458"/>
        <end position="1477"/>
    </location>
</feature>
<dbReference type="GeneID" id="90071496"/>
<evidence type="ECO:0000256" key="4">
    <source>
        <dbReference type="ARBA" id="ARBA00022692"/>
    </source>
</evidence>
<gene>
    <name evidence="13" type="ORF">DASC09_008420</name>
</gene>
<evidence type="ECO:0000256" key="1">
    <source>
        <dbReference type="ARBA" id="ARBA00004141"/>
    </source>
</evidence>
<dbReference type="InterPro" id="IPR013525">
    <property type="entry name" value="ABC2_TM"/>
</dbReference>
<feature type="transmembrane region" description="Helical" evidence="11">
    <location>
        <begin position="613"/>
        <end position="635"/>
    </location>
</feature>
<keyword evidence="6" id="KW-0547">Nucleotide-binding</keyword>
<reference evidence="13 14" key="1">
    <citation type="journal article" date="2023" name="Elife">
        <title>Identification of key yeast species and microbe-microbe interactions impacting larval growth of Drosophila in the wild.</title>
        <authorList>
            <person name="Mure A."/>
            <person name="Sugiura Y."/>
            <person name="Maeda R."/>
            <person name="Honda K."/>
            <person name="Sakurai N."/>
            <person name="Takahashi Y."/>
            <person name="Watada M."/>
            <person name="Katoh T."/>
            <person name="Gotoh A."/>
            <person name="Gotoh Y."/>
            <person name="Taniguchi I."/>
            <person name="Nakamura K."/>
            <person name="Hayashi T."/>
            <person name="Katayama T."/>
            <person name="Uemura T."/>
            <person name="Hattori Y."/>
        </authorList>
    </citation>
    <scope>NUCLEOTIDE SEQUENCE [LARGE SCALE GENOMIC DNA]</scope>
    <source>
        <strain evidence="13 14">SC-9</strain>
    </source>
</reference>
<feature type="transmembrane region" description="Helical" evidence="11">
    <location>
        <begin position="534"/>
        <end position="556"/>
    </location>
</feature>
<dbReference type="Pfam" id="PF06422">
    <property type="entry name" value="PDR_CDR"/>
    <property type="match status" value="2"/>
</dbReference>
<feature type="transmembrane region" description="Helical" evidence="11">
    <location>
        <begin position="1305"/>
        <end position="1326"/>
    </location>
</feature>
<dbReference type="PROSITE" id="PS00211">
    <property type="entry name" value="ABC_TRANSPORTER_1"/>
    <property type="match status" value="1"/>
</dbReference>
<evidence type="ECO:0000256" key="10">
    <source>
        <dbReference type="SAM" id="MobiDB-lite"/>
    </source>
</evidence>
<keyword evidence="4 11" id="KW-0812">Transmembrane</keyword>
<dbReference type="CDD" id="cd03233">
    <property type="entry name" value="ABCG_PDR_domain1"/>
    <property type="match status" value="1"/>
</dbReference>
<proteinExistence type="inferred from homology"/>
<feature type="region of interest" description="Disordered" evidence="10">
    <location>
        <begin position="1"/>
        <end position="42"/>
    </location>
</feature>
<keyword evidence="8 11" id="KW-1133">Transmembrane helix</keyword>
<comment type="subcellular location">
    <subcellularLocation>
        <location evidence="1">Membrane</location>
        <topology evidence="1">Multi-pass membrane protein</topology>
    </subcellularLocation>
</comment>
<feature type="transmembrane region" description="Helical" evidence="11">
    <location>
        <begin position="1189"/>
        <end position="1210"/>
    </location>
</feature>
<dbReference type="FunFam" id="3.40.50.300:FF:000054">
    <property type="entry name" value="ABC multidrug transporter atrF"/>
    <property type="match status" value="1"/>
</dbReference>
<evidence type="ECO:0000256" key="3">
    <source>
        <dbReference type="ARBA" id="ARBA00022448"/>
    </source>
</evidence>
<dbReference type="GO" id="GO:0016887">
    <property type="term" value="F:ATP hydrolysis activity"/>
    <property type="evidence" value="ECO:0007669"/>
    <property type="project" value="InterPro"/>
</dbReference>
<evidence type="ECO:0000256" key="6">
    <source>
        <dbReference type="ARBA" id="ARBA00022741"/>
    </source>
</evidence>
<feature type="transmembrane region" description="Helical" evidence="11">
    <location>
        <begin position="1275"/>
        <end position="1293"/>
    </location>
</feature>
<dbReference type="InterPro" id="IPR017871">
    <property type="entry name" value="ABC_transporter-like_CS"/>
</dbReference>
<dbReference type="Proteomes" id="UP001360560">
    <property type="component" value="Unassembled WGS sequence"/>
</dbReference>
<keyword evidence="14" id="KW-1185">Reference proteome</keyword>
<dbReference type="RefSeq" id="XP_064850517.1">
    <property type="nucleotide sequence ID" value="XM_064994445.1"/>
</dbReference>
<feature type="transmembrane region" description="Helical" evidence="11">
    <location>
        <begin position="1222"/>
        <end position="1238"/>
    </location>
</feature>
<evidence type="ECO:0000256" key="7">
    <source>
        <dbReference type="ARBA" id="ARBA00022840"/>
    </source>
</evidence>
<name>A0AAV5QFT4_9ASCO</name>
<evidence type="ECO:0000256" key="8">
    <source>
        <dbReference type="ARBA" id="ARBA00022989"/>
    </source>
</evidence>
<dbReference type="GO" id="GO:0140359">
    <property type="term" value="F:ABC-type transporter activity"/>
    <property type="evidence" value="ECO:0007669"/>
    <property type="project" value="InterPro"/>
</dbReference>
<dbReference type="Gene3D" id="3.40.50.300">
    <property type="entry name" value="P-loop containing nucleotide triphosphate hydrolases"/>
    <property type="match status" value="2"/>
</dbReference>
<evidence type="ECO:0000313" key="13">
    <source>
        <dbReference type="EMBL" id="GMM33517.1"/>
    </source>
</evidence>
<sequence length="1502" mass="169918">MLLSPNITATSATSGSLNNTGSRDPASKSNETEESGEDSDISNIATRVSLDHPHHFIHRLETIAKHLSHVTTRDTLTISPDDFNLASILRNFLKNADIQNVHLRSTGVMLENVCTLGIDRSATFAKTVGSRFNIPGKVMEKIKNRGNRKPTKRILNNINGIVKAGEMCLLLGRPGAGCSTLLKNIAGEGMDQYFSTIGEISFDGISLNEMLKTHKNDFIYNPELDVHFPHLTVHQTLKFAVGCKVPQVRVAVVPGEISTDQYVNFKVDMIATLFGLRHAYDTKVGNDFVHGISGGERKRVSIAEALAADGKVYCWDNATRGLDSSTALEYATAIRVLTNVMHSTNFVTIYQASENIYEKFDKVMVLYEGRQIYFGSTKHAKPFFEKMGFECPKRQTTAEFLTAITDRNGRYPRPGFENRVPRSAAEFEAYWLKSPEFSSLKDEIKLYKESIDAKHTRNLFYESSKQEKSKVNSSYTVSYFQQLKLNLIRSYQIVIGDFTYLATQITSDIIQALIIGSLFYQITDSTTGAFSRGGVLFFAVLYYSLAGMALTSNSFAKRPILLKQRGYSFCHPSTEFFSSFIVDQAFKLIGITGFCIIVFFLSGLKRAPGNFFVFYLFTILTSATMNSLFQFVALMSPNISVANPFAGLIILSAVQYSSYMIQLPSMQPWFKWISYINPVRYGFESMLVDEFHNVNMPCTVSLVPQGPYYNDLPITYKTCAFSGSQPGENYVSGNNYLRVAYQYYFSHLWKNFGILVGFLIFFLSIAGIASEFIRTDKVGYDVLIFKKTKETRQIIQELRIAAHRNEVDYEKQSEGSSPMVDNLEENPNVNNIIKSTKVFEGLGSEDVFMWRNVNYEVKLRDGTFRKLLHDIQGYIKPGTLTALMGESGAGKTTLLNILSQRVDVGIVTGDISVNGGVLASSFQRRTGYVQQQDVHFSELTVRESLRFSARLRRSREVSDQAKCEYVEEIIKILGMVAYSDAIVGKTGYGLNVEQRKKLSIGVELVAKPSLLLFLDEPTSGLDSQSSFAIVKLLKDLAHAGQAILCTIHQPSAVLFEQFDRLLLLKKGGYTVYFGDIGEHSRIMLDYFEAHGGRKCEEFENPAEYILETIGAGATATVTQDWGNNWLDSQEYQVLLKSMTNLFSTTSTARTGDAIITSQDKKLKKFETPYYYQLALVIHRVARQFWRDPVYITGKFFLSVMAGLYIGFTFWDADNGIIGMRNELFSVFMSIIISVPLIQQTQSRALQSREVFEIRESKSNTYHWLALLLAQYINELPYHLVLSTLFFVAMYFPVHRNYNSYTVGVYYMFYCIIFQLYYLSFGLWILYMSPDLPSATVLISLCLAFMIAFSGVIQPESQMPGFWTFMWKISPFTYFIQIFMSLSLHGIDVRCRESEYAIINPPSSKTCGQYLDPFINTRGGYVKNPNATGSCQYCAYSSGDQYLKTISISYSTLWRNFGFFWVYICFNLIAMVSMYYLLRVKRIKLIPISHIKRLSGKIKPKKK</sequence>
<dbReference type="Pfam" id="PF19055">
    <property type="entry name" value="ABC2_membrane_7"/>
    <property type="match status" value="1"/>
</dbReference>
<feature type="transmembrane region" description="Helical" evidence="11">
    <location>
        <begin position="498"/>
        <end position="522"/>
    </location>
</feature>
<dbReference type="EMBL" id="BTFZ01000001">
    <property type="protein sequence ID" value="GMM33517.1"/>
    <property type="molecule type" value="Genomic_DNA"/>
</dbReference>
<feature type="transmembrane region" description="Helical" evidence="11">
    <location>
        <begin position="641"/>
        <end position="661"/>
    </location>
</feature>
<dbReference type="SMART" id="SM00382">
    <property type="entry name" value="AAA"/>
    <property type="match status" value="2"/>
</dbReference>
<keyword evidence="7" id="KW-0067">ATP-binding</keyword>
<dbReference type="SUPFAM" id="SSF52540">
    <property type="entry name" value="P-loop containing nucleoside triphosphate hydrolases"/>
    <property type="match status" value="2"/>
</dbReference>
<evidence type="ECO:0000259" key="12">
    <source>
        <dbReference type="PROSITE" id="PS50893"/>
    </source>
</evidence>
<dbReference type="Pfam" id="PF01061">
    <property type="entry name" value="ABC2_membrane"/>
    <property type="match status" value="2"/>
</dbReference>
<organism evidence="13 14">
    <name type="scientific">Saccharomycopsis crataegensis</name>
    <dbReference type="NCBI Taxonomy" id="43959"/>
    <lineage>
        <taxon>Eukaryota</taxon>
        <taxon>Fungi</taxon>
        <taxon>Dikarya</taxon>
        <taxon>Ascomycota</taxon>
        <taxon>Saccharomycotina</taxon>
        <taxon>Saccharomycetes</taxon>
        <taxon>Saccharomycopsidaceae</taxon>
        <taxon>Saccharomycopsis</taxon>
    </lineage>
</organism>
<feature type="domain" description="ABC transporter" evidence="12">
    <location>
        <begin position="140"/>
        <end position="393"/>
    </location>
</feature>
<dbReference type="InterPro" id="IPR003593">
    <property type="entry name" value="AAA+_ATPase"/>
</dbReference>
<dbReference type="PANTHER" id="PTHR19241">
    <property type="entry name" value="ATP-BINDING CASSETTE TRANSPORTER"/>
    <property type="match status" value="1"/>
</dbReference>
<evidence type="ECO:0000256" key="9">
    <source>
        <dbReference type="ARBA" id="ARBA00023136"/>
    </source>
</evidence>
<keyword evidence="5" id="KW-0677">Repeat</keyword>
<dbReference type="InterPro" id="IPR034001">
    <property type="entry name" value="ABCG_PDR_1"/>
</dbReference>
<keyword evidence="9 11" id="KW-0472">Membrane</keyword>
<protein>
    <recommendedName>
        <fullName evidence="12">ABC transporter domain-containing protein</fullName>
    </recommendedName>
</protein>
<dbReference type="InterPro" id="IPR003439">
    <property type="entry name" value="ABC_transporter-like_ATP-bd"/>
</dbReference>
<dbReference type="InterPro" id="IPR027417">
    <property type="entry name" value="P-loop_NTPase"/>
</dbReference>
<dbReference type="GO" id="GO:0016020">
    <property type="term" value="C:membrane"/>
    <property type="evidence" value="ECO:0007669"/>
    <property type="project" value="UniProtKB-SubCell"/>
</dbReference>
<evidence type="ECO:0000256" key="5">
    <source>
        <dbReference type="ARBA" id="ARBA00022737"/>
    </source>
</evidence>
<accession>A0AAV5QFT4</accession>
<feature type="domain" description="ABC transporter" evidence="12">
    <location>
        <begin position="842"/>
        <end position="1091"/>
    </location>
</feature>
<feature type="transmembrane region" description="Helical" evidence="11">
    <location>
        <begin position="748"/>
        <end position="769"/>
    </location>
</feature>
<feature type="compositionally biased region" description="Polar residues" evidence="10">
    <location>
        <begin position="1"/>
        <end position="22"/>
    </location>
</feature>